<dbReference type="Proteomes" id="UP000316495">
    <property type="component" value="Unassembled WGS sequence"/>
</dbReference>
<dbReference type="InterPro" id="IPR008969">
    <property type="entry name" value="CarboxyPept-like_regulatory"/>
</dbReference>
<evidence type="ECO:0000256" key="1">
    <source>
        <dbReference type="SAM" id="Phobius"/>
    </source>
</evidence>
<feature type="transmembrane region" description="Helical" evidence="1">
    <location>
        <begin position="496"/>
        <end position="515"/>
    </location>
</feature>
<sequence length="942" mass="102180">MGAGSLTARLYEAQGFEAGGVATHTSAVTQIDGTSTLQSWDSFKATETDRDQGGGNAATKIEYQFRSGDGASAWDAWTAKQEYSGSDLDLSALSADSSHRYMQVLTTLTTTDAAQTPTLHDYTIYYTRDDTCDNFDKVTISPTSTSLATGGQATFSAASLAVGGAPMPNPTFSWSASGGAITGSGFSVTYTAPALPGTYTVSVTSNCGGNAIATITVTTPTPTSTCSDGVQNGSETGVDCGGSCPACPTTPPLICPPGYQPGDAGVCDVSLMDLIVLNPEGGEIYSLTQNILIKYKFYPGFLVSYINQIVSKKTNYIYADAYLSLDGITFTKILDDIDISQNARLVNGNTWVESQTSWQIPDYIGYFSKHSKILVRVHYLKSSSPQSFTPGQESSGTTFYAYDTSKEFEITGLVSPPPPPCIGDDCECVGNKCRCIGQECDCTDPDYCESCVGDDCQPCEGESCLPPKPKPDCVGPLCVGGTIEPLCIGDLCFPNLPANLAIIIPLLIALLLALVNPENWALVSNFIRNLFYLFAKGKEKKHKVGIVYNASSGLVVPDILISLFRKRDNRLIKTVKSDLRGRIGLETPPGEEYILEINTAGIIILHKNFLVSSALAYDQNYFAGEIFRPSESEMLFDKAIPVVGNIQSAGKLFAIEKFSKFLRVINLPVLIFGLIISAVVLYQVKSTYNYTIFSLYTFCLFWIFIKMLITDGRSFGFVYDRESGKAVDLAIVRVLSETSGKLVKTIVSDEHGKFSLALPKGYYKILVEKTGYILSENITLRVKSAFKPAKVRISLSTLPTSLFELRGAGKRGLQQDGEQASALPNGEQALACFQKQPKGWTPRSIGEQASTIPNNGEQALACLTEKNTRTFSDSTEIIENYFDKREKVGHDNFSDQGISQLINNNTISDTYEVGVGSESENVKQKNKKIPPNWEIPNKHIEL</sequence>
<keyword evidence="1" id="KW-0472">Membrane</keyword>
<evidence type="ECO:0000313" key="2">
    <source>
        <dbReference type="EMBL" id="TSC94314.1"/>
    </source>
</evidence>
<accession>A0A554LNF6</accession>
<proteinExistence type="predicted"/>
<feature type="transmembrane region" description="Helical" evidence="1">
    <location>
        <begin position="688"/>
        <end position="705"/>
    </location>
</feature>
<dbReference type="Gene3D" id="2.60.40.10">
    <property type="entry name" value="Immunoglobulins"/>
    <property type="match status" value="1"/>
</dbReference>
<comment type="caution">
    <text evidence="2">The sequence shown here is derived from an EMBL/GenBank/DDBJ whole genome shotgun (WGS) entry which is preliminary data.</text>
</comment>
<dbReference type="AlphaFoldDB" id="A0A554LNF6"/>
<gene>
    <name evidence="2" type="ORF">Athens101428_357</name>
</gene>
<protein>
    <submittedName>
        <fullName evidence="2">MAM protein</fullName>
    </submittedName>
</protein>
<dbReference type="SUPFAM" id="SSF49464">
    <property type="entry name" value="Carboxypeptidase regulatory domain-like"/>
    <property type="match status" value="1"/>
</dbReference>
<dbReference type="EMBL" id="VMGN01000016">
    <property type="protein sequence ID" value="TSC94314.1"/>
    <property type="molecule type" value="Genomic_DNA"/>
</dbReference>
<organism evidence="2 3">
    <name type="scientific">Candidatus Berkelbacteria bacterium Athens1014_28</name>
    <dbReference type="NCBI Taxonomy" id="2017145"/>
    <lineage>
        <taxon>Bacteria</taxon>
        <taxon>Candidatus Berkelbacteria</taxon>
    </lineage>
</organism>
<dbReference type="InterPro" id="IPR013783">
    <property type="entry name" value="Ig-like_fold"/>
</dbReference>
<evidence type="ECO:0000313" key="3">
    <source>
        <dbReference type="Proteomes" id="UP000316495"/>
    </source>
</evidence>
<reference evidence="2 3" key="1">
    <citation type="submission" date="2017-07" db="EMBL/GenBank/DDBJ databases">
        <title>Mechanisms for carbon and nitrogen cycling indicate functional differentiation within the Candidate Phyla Radiation.</title>
        <authorList>
            <person name="Danczak R.E."/>
            <person name="Johnston M.D."/>
            <person name="Kenah C."/>
            <person name="Slattery M."/>
            <person name="Wrighton K.C."/>
            <person name="Wilkins M.J."/>
        </authorList>
    </citation>
    <scope>NUCLEOTIDE SEQUENCE [LARGE SCALE GENOMIC DNA]</scope>
    <source>
        <strain evidence="2">Athens1014_28</strain>
    </source>
</reference>
<dbReference type="Gene3D" id="2.60.40.1120">
    <property type="entry name" value="Carboxypeptidase-like, regulatory domain"/>
    <property type="match status" value="1"/>
</dbReference>
<feature type="transmembrane region" description="Helical" evidence="1">
    <location>
        <begin position="661"/>
        <end position="682"/>
    </location>
</feature>
<name>A0A554LNF6_9BACT</name>
<keyword evidence="1" id="KW-0812">Transmembrane</keyword>
<keyword evidence="1" id="KW-1133">Transmembrane helix</keyword>